<sequence>MYSHLPSFLLLPTTLAPDIHESFRRVFRCEALRALIPLADCTSQAEKSDTPEIMNVALRAKCLVEDLLLPIYDN</sequence>
<dbReference type="EMBL" id="UYRR01034200">
    <property type="protein sequence ID" value="VDK60557.1"/>
    <property type="molecule type" value="Genomic_DNA"/>
</dbReference>
<proteinExistence type="predicted"/>
<protein>
    <submittedName>
        <fullName evidence="1 3">Uncharacterized protein</fullName>
    </submittedName>
</protein>
<dbReference type="Proteomes" id="UP000267096">
    <property type="component" value="Unassembled WGS sequence"/>
</dbReference>
<gene>
    <name evidence="1" type="ORF">ASIM_LOCUS17501</name>
</gene>
<reference evidence="1 2" key="2">
    <citation type="submission" date="2018-11" db="EMBL/GenBank/DDBJ databases">
        <authorList>
            <consortium name="Pathogen Informatics"/>
        </authorList>
    </citation>
    <scope>NUCLEOTIDE SEQUENCE [LARGE SCALE GENOMIC DNA]</scope>
</reference>
<keyword evidence="2" id="KW-1185">Reference proteome</keyword>
<accession>A0A0M3KAV3</accession>
<evidence type="ECO:0000313" key="2">
    <source>
        <dbReference type="Proteomes" id="UP000267096"/>
    </source>
</evidence>
<dbReference type="WBParaSite" id="ASIM_0001809901-mRNA-1">
    <property type="protein sequence ID" value="ASIM_0001809901-mRNA-1"/>
    <property type="gene ID" value="ASIM_0001809901"/>
</dbReference>
<evidence type="ECO:0000313" key="3">
    <source>
        <dbReference type="WBParaSite" id="ASIM_0001809901-mRNA-1"/>
    </source>
</evidence>
<organism evidence="3">
    <name type="scientific">Anisakis simplex</name>
    <name type="common">Herring worm</name>
    <dbReference type="NCBI Taxonomy" id="6269"/>
    <lineage>
        <taxon>Eukaryota</taxon>
        <taxon>Metazoa</taxon>
        <taxon>Ecdysozoa</taxon>
        <taxon>Nematoda</taxon>
        <taxon>Chromadorea</taxon>
        <taxon>Rhabditida</taxon>
        <taxon>Spirurina</taxon>
        <taxon>Ascaridomorpha</taxon>
        <taxon>Ascaridoidea</taxon>
        <taxon>Anisakidae</taxon>
        <taxon>Anisakis</taxon>
        <taxon>Anisakis simplex complex</taxon>
    </lineage>
</organism>
<evidence type="ECO:0000313" key="1">
    <source>
        <dbReference type="EMBL" id="VDK60557.1"/>
    </source>
</evidence>
<reference evidence="3" key="1">
    <citation type="submission" date="2017-02" db="UniProtKB">
        <authorList>
            <consortium name="WormBaseParasite"/>
        </authorList>
    </citation>
    <scope>IDENTIFICATION</scope>
</reference>
<name>A0A0M3KAV3_ANISI</name>
<dbReference type="AlphaFoldDB" id="A0A0M3KAV3"/>